<protein>
    <submittedName>
        <fullName evidence="1">Conserved crenarchaeal viral protein</fullName>
    </submittedName>
</protein>
<accession>A0A1D8BJ77</accession>
<dbReference type="Gene3D" id="3.40.50.11170">
    <property type="entry name" value="Uncharacterised protein PF08960, DUF1874"/>
    <property type="match status" value="1"/>
</dbReference>
<dbReference type="SUPFAM" id="SSF143602">
    <property type="entry name" value="STIV B116-like"/>
    <property type="match status" value="1"/>
</dbReference>
<reference evidence="1" key="1">
    <citation type="journal article" date="2014" name="Mol. Microbiol.">
        <title>Inter-viral conflicts that exploit host CRISPR immune systems of Sulfolobus.</title>
        <authorList>
            <person name="Erdmann S."/>
            <person name="Le Moine Bauer S."/>
            <person name="Garrett R.A."/>
        </authorList>
    </citation>
    <scope>NUCLEOTIDE SEQUENCE [LARGE SCALE GENOMIC DNA]</scope>
</reference>
<dbReference type="Pfam" id="PF08960">
    <property type="entry name" value="STIV_B116-like"/>
    <property type="match status" value="1"/>
</dbReference>
<proteinExistence type="predicted"/>
<organism evidence="1">
    <name type="scientific">Sulfolobus islandicus filamentous virus 2</name>
    <dbReference type="NCBI Taxonomy" id="1902331"/>
    <lineage>
        <taxon>Viruses</taxon>
        <taxon>Adnaviria</taxon>
        <taxon>Zilligvirae</taxon>
        <taxon>Taleaviricota</taxon>
        <taxon>Tokiviricetes</taxon>
        <taxon>Ligamenvirales</taxon>
        <taxon>Lipothrixviridae</taxon>
        <taxon>Betalipothrixvirus</taxon>
        <taxon>Betalipothrixvirus hveragerdiense</taxon>
        <taxon>Sulfolobus islandicus filamentous virus</taxon>
    </lineage>
</organism>
<dbReference type="InterPro" id="IPR037236">
    <property type="entry name" value="STIV_B116-like_sf"/>
</dbReference>
<reference evidence="1" key="2">
    <citation type="submission" date="2016-06" db="EMBL/GenBank/DDBJ databases">
        <authorList>
            <person name="Kjaerup R.B."/>
            <person name="Dalgaard T.S."/>
            <person name="Juul-Madsen H.R."/>
        </authorList>
    </citation>
    <scope>NUCLEOTIDE SEQUENCE</scope>
</reference>
<dbReference type="InterPro" id="IPR015055">
    <property type="entry name" value="STIV_B116-like"/>
</dbReference>
<gene>
    <name evidence="1" type="primary">SIFV2_gp23</name>
</gene>
<dbReference type="Proteomes" id="UP000223173">
    <property type="component" value="Segment"/>
</dbReference>
<sequence>MLYILNSATLPLKPGKEYVIHAKELTIEEAKELLENERFISAVGHEATAKMLTNIFGVEISMNRIQIFLDDGDKLLSIILKTRLEEGKVIKTVEELEQIGYNIWLFEVVTYVHNAKYE</sequence>
<name>A0A1D8BJ77_SIFV</name>
<dbReference type="EMBL" id="KX467643">
    <property type="protein sequence ID" value="AOS58378.1"/>
    <property type="molecule type" value="Genomic_DNA"/>
</dbReference>
<evidence type="ECO:0000313" key="1">
    <source>
        <dbReference type="EMBL" id="AOS58378.1"/>
    </source>
</evidence>